<dbReference type="PANTHER" id="PTHR12203">
    <property type="entry name" value="KDEL LYS-ASP-GLU-LEU CONTAINING - RELATED"/>
    <property type="match status" value="1"/>
</dbReference>
<dbReference type="Pfam" id="PF05686">
    <property type="entry name" value="Glyco_transf_90"/>
    <property type="match status" value="1"/>
</dbReference>
<proteinExistence type="predicted"/>
<name>A0A179GES1_PURLI</name>
<organism evidence="3 4">
    <name type="scientific">Purpureocillium lilacinum</name>
    <name type="common">Paecilomyces lilacinus</name>
    <dbReference type="NCBI Taxonomy" id="33203"/>
    <lineage>
        <taxon>Eukaryota</taxon>
        <taxon>Fungi</taxon>
        <taxon>Dikarya</taxon>
        <taxon>Ascomycota</taxon>
        <taxon>Pezizomycotina</taxon>
        <taxon>Sordariomycetes</taxon>
        <taxon>Hypocreomycetidae</taxon>
        <taxon>Hypocreales</taxon>
        <taxon>Ophiocordycipitaceae</taxon>
        <taxon>Purpureocillium</taxon>
    </lineage>
</organism>
<dbReference type="GO" id="GO:0016740">
    <property type="term" value="F:transferase activity"/>
    <property type="evidence" value="ECO:0007669"/>
    <property type="project" value="UniProtKB-KW"/>
</dbReference>
<feature type="transmembrane region" description="Helical" evidence="1">
    <location>
        <begin position="279"/>
        <end position="297"/>
    </location>
</feature>
<keyword evidence="1" id="KW-0472">Membrane</keyword>
<dbReference type="PANTHER" id="PTHR12203:SF61">
    <property type="entry name" value="CAPSULE PROTEIN"/>
    <property type="match status" value="1"/>
</dbReference>
<keyword evidence="3" id="KW-0808">Transferase</keyword>
<feature type="transmembrane region" description="Helical" evidence="1">
    <location>
        <begin position="198"/>
        <end position="216"/>
    </location>
</feature>
<reference evidence="3 4" key="1">
    <citation type="submission" date="2016-01" db="EMBL/GenBank/DDBJ databases">
        <title>Biosynthesis of antibiotic leucinostatins and their inhibition on Phytophthora in bio-control Purpureocillium lilacinum.</title>
        <authorList>
            <person name="Wang G."/>
            <person name="Liu Z."/>
            <person name="Lin R."/>
            <person name="Li E."/>
            <person name="Mao Z."/>
            <person name="Ling J."/>
            <person name="Yin W."/>
            <person name="Xie B."/>
        </authorList>
    </citation>
    <scope>NUCLEOTIDE SEQUENCE [LARGE SCALE GENOMIC DNA]</scope>
    <source>
        <strain evidence="3">PLBJ-1</strain>
    </source>
</reference>
<dbReference type="InterPro" id="IPR006598">
    <property type="entry name" value="CAP10"/>
</dbReference>
<feature type="transmembrane region" description="Helical" evidence="1">
    <location>
        <begin position="309"/>
        <end position="327"/>
    </location>
</feature>
<protein>
    <submittedName>
        <fullName evidence="3">Glycosyltransferase family 90 protein</fullName>
    </submittedName>
</protein>
<evidence type="ECO:0000256" key="1">
    <source>
        <dbReference type="SAM" id="Phobius"/>
    </source>
</evidence>
<evidence type="ECO:0000313" key="4">
    <source>
        <dbReference type="Proteomes" id="UP000078240"/>
    </source>
</evidence>
<keyword evidence="1" id="KW-1133">Transmembrane helix</keyword>
<dbReference type="SMART" id="SM00672">
    <property type="entry name" value="CAP10"/>
    <property type="match status" value="1"/>
</dbReference>
<feature type="transmembrane region" description="Helical" evidence="1">
    <location>
        <begin position="61"/>
        <end position="82"/>
    </location>
</feature>
<comment type="caution">
    <text evidence="3">The sequence shown here is derived from an EMBL/GenBank/DDBJ whole genome shotgun (WGS) entry which is preliminary data.</text>
</comment>
<feature type="domain" description="Glycosyl transferase CAP10" evidence="2">
    <location>
        <begin position="539"/>
        <end position="824"/>
    </location>
</feature>
<dbReference type="EMBL" id="LSBH01000007">
    <property type="protein sequence ID" value="OAQ76336.1"/>
    <property type="molecule type" value="Genomic_DNA"/>
</dbReference>
<feature type="transmembrane region" description="Helical" evidence="1">
    <location>
        <begin position="113"/>
        <end position="136"/>
    </location>
</feature>
<keyword evidence="1" id="KW-0812">Transmembrane</keyword>
<dbReference type="InterPro" id="IPR051091">
    <property type="entry name" value="O-Glucosyltr/Glycosyltrsf_90"/>
</dbReference>
<feature type="transmembrane region" description="Helical" evidence="1">
    <location>
        <begin position="228"/>
        <end position="245"/>
    </location>
</feature>
<sequence>MIPVGAALLSTSLGYYISTPDIELASEIVCWFALAAAIQLSRRRGSNGAISSDIRQIASSAVASTRAWLFALGIAAACWYRAEERTVVLYPVLTPLLVFGIRPTPPIVTDSRIVWAPLTTKWNSVLIATFSCFALVTSNEPSLPALAVCVVVIALLYGGYLAASRSAALAADVDPESADDKQPTGDTAVGFNSGDEALLLPLALCILPLLVIIACVRSSVLHRPSGTLVRAVVVGAVKALSWFSTFRAARSSSWCVAGTIGTFAITSTRNTLFAGQLSYLYAASHIVAALFSLGQTIRLSPKGANPRSNLWTLAVVPLLFLLANIYSMDTILQLREMYPIEALARAAETRFDALVARQSRTYVAAESEYRRRYGIEPPPGFEGWYNFSRAYESPIIDDFDMIHEAVAPFLRMTGPKVREVMAKANGIDGVDLWKCELKGKIKEVNCNHPFRNDAYIKDAFERWLKGPTAELPDLEFFANYLDEPRVMLHGAGSAKDDEVEVSNIGRRPIFDKITGSCPKSPKLTRALPGLAGFEGFPHGLPFVTDTRVDKDLCRHPEYRDMHGLVISPTSFILIEGAVPVLTPGTLSTMGDVLFPSPSYMGDGFTYHDSDDVEWDKKKDNLYWAGSTTGGYGHNDDWKKFHRQRFVALARGLNPGKKHWYLRERDGVFRRFTSPLLRKDLFDVVFSSAIQCDDDICKAQEKYFDMHGRADQNAPFGSKLVFDLDGNGISGRFNKLLASRSAVLKQTLLREWHDERLVPWVHYFPVSQGLGELPEMVAWLMGTEEGRRRAKMVADRGREWAAKTMREEDRVIYVYRLLLELARIQDPGRKAM</sequence>
<evidence type="ECO:0000259" key="2">
    <source>
        <dbReference type="SMART" id="SM00672"/>
    </source>
</evidence>
<accession>A0A179GES1</accession>
<evidence type="ECO:0000313" key="3">
    <source>
        <dbReference type="EMBL" id="OAQ76336.1"/>
    </source>
</evidence>
<feature type="transmembrane region" description="Helical" evidence="1">
    <location>
        <begin position="143"/>
        <end position="163"/>
    </location>
</feature>
<dbReference type="AlphaFoldDB" id="A0A179GES1"/>
<gene>
    <name evidence="3" type="ORF">VFPBJ_08696</name>
</gene>
<dbReference type="Proteomes" id="UP000078240">
    <property type="component" value="Unassembled WGS sequence"/>
</dbReference>